<dbReference type="InterPro" id="IPR029063">
    <property type="entry name" value="SAM-dependent_MTases_sf"/>
</dbReference>
<reference evidence="1 2" key="2">
    <citation type="journal article" date="2019" name="G3 (Bethesda)">
        <title>Hybrid Assembly of the Genome of the Entomopathogenic Nematode Steinernema carpocapsae Identifies the X-Chromosome.</title>
        <authorList>
            <person name="Serra L."/>
            <person name="Macchietto M."/>
            <person name="Macias-Munoz A."/>
            <person name="McGill C.J."/>
            <person name="Rodriguez I.M."/>
            <person name="Rodriguez B."/>
            <person name="Murad R."/>
            <person name="Mortazavi A."/>
        </authorList>
    </citation>
    <scope>NUCLEOTIDE SEQUENCE [LARGE SCALE GENOMIC DNA]</scope>
    <source>
        <strain evidence="1 2">ALL</strain>
    </source>
</reference>
<evidence type="ECO:0000313" key="1">
    <source>
        <dbReference type="EMBL" id="TKR86657.1"/>
    </source>
</evidence>
<dbReference type="EMBL" id="AZBU02000003">
    <property type="protein sequence ID" value="TKR86657.1"/>
    <property type="molecule type" value="Genomic_DNA"/>
</dbReference>
<sequence length="75" mass="8271">MVEAAIKDAEKNAAANGVREDNFRFIACKAEDAFRDLQYLLPKGVDLKKANVVGVLDPPRAGIHERVVMTCRKVS</sequence>
<dbReference type="STRING" id="34508.A0A4U5NT07"/>
<keyword evidence="2" id="KW-1185">Reference proteome</keyword>
<accession>A0A4U5NT07</accession>
<organism evidence="1 2">
    <name type="scientific">Steinernema carpocapsae</name>
    <name type="common">Entomopathogenic nematode</name>
    <dbReference type="NCBI Taxonomy" id="34508"/>
    <lineage>
        <taxon>Eukaryota</taxon>
        <taxon>Metazoa</taxon>
        <taxon>Ecdysozoa</taxon>
        <taxon>Nematoda</taxon>
        <taxon>Chromadorea</taxon>
        <taxon>Rhabditida</taxon>
        <taxon>Tylenchina</taxon>
        <taxon>Panagrolaimomorpha</taxon>
        <taxon>Strongyloidoidea</taxon>
        <taxon>Steinernematidae</taxon>
        <taxon>Steinernema</taxon>
    </lineage>
</organism>
<dbReference type="AlphaFoldDB" id="A0A4U5NT07"/>
<dbReference type="PANTHER" id="PTHR45904:SF2">
    <property type="entry name" value="TRNA (URACIL-5-)-METHYLTRANSFERASE HOMOLOG A"/>
    <property type="match status" value="1"/>
</dbReference>
<dbReference type="InterPro" id="IPR045850">
    <property type="entry name" value="TRM2_met"/>
</dbReference>
<reference evidence="1 2" key="1">
    <citation type="journal article" date="2015" name="Genome Biol.">
        <title>Comparative genomics of Steinernema reveals deeply conserved gene regulatory networks.</title>
        <authorList>
            <person name="Dillman A.R."/>
            <person name="Macchietto M."/>
            <person name="Porter C.F."/>
            <person name="Rogers A."/>
            <person name="Williams B."/>
            <person name="Antoshechkin I."/>
            <person name="Lee M.M."/>
            <person name="Goodwin Z."/>
            <person name="Lu X."/>
            <person name="Lewis E.E."/>
            <person name="Goodrich-Blair H."/>
            <person name="Stock S.P."/>
            <person name="Adams B.J."/>
            <person name="Sternberg P.W."/>
            <person name="Mortazavi A."/>
        </authorList>
    </citation>
    <scope>NUCLEOTIDE SEQUENCE [LARGE SCALE GENOMIC DNA]</scope>
    <source>
        <strain evidence="1 2">ALL</strain>
    </source>
</reference>
<dbReference type="Gene3D" id="3.40.50.150">
    <property type="entry name" value="Vaccinia Virus protein VP39"/>
    <property type="match status" value="1"/>
</dbReference>
<dbReference type="GO" id="GO:0003723">
    <property type="term" value="F:RNA binding"/>
    <property type="evidence" value="ECO:0007669"/>
    <property type="project" value="TreeGrafter"/>
</dbReference>
<protein>
    <submittedName>
        <fullName evidence="1">Uncharacterized protein</fullName>
    </submittedName>
</protein>
<dbReference type="Proteomes" id="UP000298663">
    <property type="component" value="Unassembled WGS sequence"/>
</dbReference>
<comment type="caution">
    <text evidence="1">The sequence shown here is derived from an EMBL/GenBank/DDBJ whole genome shotgun (WGS) entry which is preliminary data.</text>
</comment>
<dbReference type="OrthoDB" id="417550at2759"/>
<evidence type="ECO:0000313" key="2">
    <source>
        <dbReference type="Proteomes" id="UP000298663"/>
    </source>
</evidence>
<proteinExistence type="predicted"/>
<dbReference type="PANTHER" id="PTHR45904">
    <property type="entry name" value="TRNA (URACIL-5-)-METHYLTRANSFERASE"/>
    <property type="match status" value="1"/>
</dbReference>
<dbReference type="SUPFAM" id="SSF53335">
    <property type="entry name" value="S-adenosyl-L-methionine-dependent methyltransferases"/>
    <property type="match status" value="1"/>
</dbReference>
<name>A0A4U5NT07_STECR</name>
<gene>
    <name evidence="1" type="ORF">L596_011203</name>
</gene>